<dbReference type="AlphaFoldDB" id="A0A0F0LNN4"/>
<protein>
    <submittedName>
        <fullName evidence="1">6-hydroxy-3-succinoylpyridine 3-monooxygenase HspA</fullName>
        <ecNumber evidence="1">1.14.13.163</ecNumber>
    </submittedName>
</protein>
<keyword evidence="2" id="KW-1185">Reference proteome</keyword>
<dbReference type="GO" id="GO:0004497">
    <property type="term" value="F:monooxygenase activity"/>
    <property type="evidence" value="ECO:0007669"/>
    <property type="project" value="UniProtKB-KW"/>
</dbReference>
<comment type="caution">
    <text evidence="1">The sequence shown here is derived from an EMBL/GenBank/DDBJ whole genome shotgun (WGS) entry which is preliminary data.</text>
</comment>
<sequence>MRVGVYVDGFNLYYGGHAQLGGRAGWKWIDLRALATRYASWQGATVERVVYCTARVNDPDDPGQTSRQDFYLKALKASGSVDVIEEGYYASWSAESVMTAEKAGTRAPTVMRDPGAQLSWSSRLRVRRSQDGALLATVRKREEKGSDVNVATHLLADVLQKRVEAAIVISNDSDLALPIRIAREHVPMGIINPGKKPLAGALKGHPDDGVGRHWWRRLDISDLRQCQLPDLVDGIHKPRGW</sequence>
<keyword evidence="1" id="KW-0503">Monooxygenase</keyword>
<dbReference type="Proteomes" id="UP000033740">
    <property type="component" value="Unassembled WGS sequence"/>
</dbReference>
<evidence type="ECO:0000313" key="1">
    <source>
        <dbReference type="EMBL" id="KJL34289.1"/>
    </source>
</evidence>
<dbReference type="EC" id="1.14.13.163" evidence="1"/>
<dbReference type="CDD" id="cd18722">
    <property type="entry name" value="PIN_NicB-like"/>
    <property type="match status" value="1"/>
</dbReference>
<dbReference type="PATRIC" id="fig|582680.6.peg.1107"/>
<gene>
    <name evidence="1" type="primary">nicB</name>
    <name evidence="1" type="ORF">RS86_01076</name>
</gene>
<dbReference type="STRING" id="582680.RS86_01076"/>
<accession>A0A0F0LNN4</accession>
<dbReference type="Gene3D" id="3.40.50.1010">
    <property type="entry name" value="5'-nuclease"/>
    <property type="match status" value="1"/>
</dbReference>
<keyword evidence="1" id="KW-0560">Oxidoreductase</keyword>
<dbReference type="RefSeq" id="WP_045271180.1">
    <property type="nucleotide sequence ID" value="NZ_JYIX01000029.1"/>
</dbReference>
<organism evidence="1 2">
    <name type="scientific">Microbacterium azadirachtae</name>
    <dbReference type="NCBI Taxonomy" id="582680"/>
    <lineage>
        <taxon>Bacteria</taxon>
        <taxon>Bacillati</taxon>
        <taxon>Actinomycetota</taxon>
        <taxon>Actinomycetes</taxon>
        <taxon>Micrococcales</taxon>
        <taxon>Microbacteriaceae</taxon>
        <taxon>Microbacterium</taxon>
    </lineage>
</organism>
<evidence type="ECO:0000313" key="2">
    <source>
        <dbReference type="Proteomes" id="UP000033740"/>
    </source>
</evidence>
<name>A0A0F0LNN4_9MICO</name>
<dbReference type="EMBL" id="JYIX01000029">
    <property type="protein sequence ID" value="KJL34289.1"/>
    <property type="molecule type" value="Genomic_DNA"/>
</dbReference>
<reference evidence="1 2" key="1">
    <citation type="submission" date="2015-02" db="EMBL/GenBank/DDBJ databases">
        <title>Draft genome sequences of ten Microbacterium spp. with emphasis on heavy metal contaminated environments.</title>
        <authorList>
            <person name="Corretto E."/>
        </authorList>
    </citation>
    <scope>NUCLEOTIDE SEQUENCE [LARGE SCALE GENOMIC DNA]</scope>
    <source>
        <strain evidence="1 2">ARN176</strain>
    </source>
</reference>
<proteinExistence type="predicted"/>